<name>A0A0Q3E633_BRADI</name>
<proteinExistence type="predicted"/>
<dbReference type="InterPro" id="IPR025315">
    <property type="entry name" value="DUF4220"/>
</dbReference>
<keyword evidence="2" id="KW-1133">Transmembrane helix</keyword>
<keyword evidence="6" id="KW-1185">Reference proteome</keyword>
<dbReference type="Proteomes" id="UP000008810">
    <property type="component" value="Chromosome 5"/>
</dbReference>
<organism evidence="4">
    <name type="scientific">Brachypodium distachyon</name>
    <name type="common">Purple false brome</name>
    <name type="synonym">Trachynia distachya</name>
    <dbReference type="NCBI Taxonomy" id="15368"/>
    <lineage>
        <taxon>Eukaryota</taxon>
        <taxon>Viridiplantae</taxon>
        <taxon>Streptophyta</taxon>
        <taxon>Embryophyta</taxon>
        <taxon>Tracheophyta</taxon>
        <taxon>Spermatophyta</taxon>
        <taxon>Magnoliopsida</taxon>
        <taxon>Liliopsida</taxon>
        <taxon>Poales</taxon>
        <taxon>Poaceae</taxon>
        <taxon>BOP clade</taxon>
        <taxon>Pooideae</taxon>
        <taxon>Stipodae</taxon>
        <taxon>Brachypodieae</taxon>
        <taxon>Brachypodium</taxon>
    </lineage>
</organism>
<evidence type="ECO:0000313" key="5">
    <source>
        <dbReference type="EnsemblPlants" id="KQJ81668"/>
    </source>
</evidence>
<feature type="transmembrane region" description="Helical" evidence="2">
    <location>
        <begin position="31"/>
        <end position="49"/>
    </location>
</feature>
<feature type="region of interest" description="Disordered" evidence="1">
    <location>
        <begin position="636"/>
        <end position="676"/>
    </location>
</feature>
<feature type="compositionally biased region" description="Low complexity" evidence="1">
    <location>
        <begin position="655"/>
        <end position="676"/>
    </location>
</feature>
<evidence type="ECO:0000256" key="1">
    <source>
        <dbReference type="SAM" id="MobiDB-lite"/>
    </source>
</evidence>
<keyword evidence="2" id="KW-0472">Membrane</keyword>
<dbReference type="InterPro" id="IPR007658">
    <property type="entry name" value="DUF594"/>
</dbReference>
<dbReference type="InParanoid" id="A0A0Q3E633"/>
<keyword evidence="2" id="KW-0812">Transmembrane</keyword>
<reference evidence="4 5" key="1">
    <citation type="journal article" date="2010" name="Nature">
        <title>Genome sequencing and analysis of the model grass Brachypodium distachyon.</title>
        <authorList>
            <consortium name="International Brachypodium Initiative"/>
        </authorList>
    </citation>
    <scope>NUCLEOTIDE SEQUENCE [LARGE SCALE GENOMIC DNA]</scope>
    <source>
        <strain evidence="4 5">Bd21</strain>
    </source>
</reference>
<feature type="transmembrane region" description="Helical" evidence="2">
    <location>
        <begin position="56"/>
        <end position="78"/>
    </location>
</feature>
<dbReference type="Pfam" id="PF04578">
    <property type="entry name" value="DUF594"/>
    <property type="match status" value="1"/>
</dbReference>
<feature type="domain" description="DUF4220" evidence="3">
    <location>
        <begin position="31"/>
        <end position="449"/>
    </location>
</feature>
<feature type="transmembrane region" description="Helical" evidence="2">
    <location>
        <begin position="463"/>
        <end position="483"/>
    </location>
</feature>
<dbReference type="Pfam" id="PF13968">
    <property type="entry name" value="DUF4220"/>
    <property type="match status" value="1"/>
</dbReference>
<dbReference type="PANTHER" id="PTHR31325">
    <property type="entry name" value="OS01G0798800 PROTEIN-RELATED"/>
    <property type="match status" value="1"/>
</dbReference>
<dbReference type="Gramene" id="KQJ81668">
    <property type="protein sequence ID" value="KQJ81668"/>
    <property type="gene ID" value="BRADI_5g02176v3"/>
</dbReference>
<dbReference type="ExpressionAtlas" id="A0A0Q3E633">
    <property type="expression patterns" value="baseline and differential"/>
</dbReference>
<evidence type="ECO:0000256" key="2">
    <source>
        <dbReference type="SAM" id="Phobius"/>
    </source>
</evidence>
<evidence type="ECO:0000259" key="3">
    <source>
        <dbReference type="Pfam" id="PF13968"/>
    </source>
</evidence>
<feature type="transmembrane region" description="Helical" evidence="2">
    <location>
        <begin position="93"/>
        <end position="110"/>
    </location>
</feature>
<protein>
    <recommendedName>
        <fullName evidence="3">DUF4220 domain-containing protein</fullName>
    </recommendedName>
</protein>
<evidence type="ECO:0000313" key="6">
    <source>
        <dbReference type="Proteomes" id="UP000008810"/>
    </source>
</evidence>
<reference evidence="4" key="2">
    <citation type="submission" date="2017-06" db="EMBL/GenBank/DDBJ databases">
        <title>WGS assembly of Brachypodium distachyon.</title>
        <authorList>
            <consortium name="The International Brachypodium Initiative"/>
            <person name="Lucas S."/>
            <person name="Harmon-Smith M."/>
            <person name="Lail K."/>
            <person name="Tice H."/>
            <person name="Grimwood J."/>
            <person name="Bruce D."/>
            <person name="Barry K."/>
            <person name="Shu S."/>
            <person name="Lindquist E."/>
            <person name="Wang M."/>
            <person name="Pitluck S."/>
            <person name="Vogel J.P."/>
            <person name="Garvin D.F."/>
            <person name="Mockler T.C."/>
            <person name="Schmutz J."/>
            <person name="Rokhsar D."/>
            <person name="Bevan M.W."/>
        </authorList>
    </citation>
    <scope>NUCLEOTIDE SEQUENCE</scope>
    <source>
        <strain evidence="4">Bd21</strain>
    </source>
</reference>
<feature type="transmembrane region" description="Helical" evidence="2">
    <location>
        <begin position="329"/>
        <end position="348"/>
    </location>
</feature>
<dbReference type="AlphaFoldDB" id="A0A0Q3E633"/>
<feature type="transmembrane region" description="Helical" evidence="2">
    <location>
        <begin position="130"/>
        <end position="155"/>
    </location>
</feature>
<evidence type="ECO:0000313" key="4">
    <source>
        <dbReference type="EMBL" id="KQJ81668.2"/>
    </source>
</evidence>
<feature type="transmembrane region" description="Helical" evidence="2">
    <location>
        <begin position="368"/>
        <end position="393"/>
    </location>
</feature>
<dbReference type="EMBL" id="CM000884">
    <property type="protein sequence ID" value="KQJ81668.2"/>
    <property type="molecule type" value="Genomic_DNA"/>
</dbReference>
<dbReference type="EnsemblPlants" id="KQJ81668">
    <property type="protein sequence ID" value="KQJ81668"/>
    <property type="gene ID" value="BRADI_5g02176v3"/>
</dbReference>
<sequence length="753" mass="85828">MHLYVALLFLQLILGPWRRRSNHWFLQGTLWLVYTVTFPLITYTLVQMVSSPVKNVLYPFWAILLFWAAGCSNAMTVYSLEDSKQWKRYSFELLQYFIYLSYIASLLVPGSNRLTIHKPRRPEVLLPQPVFFPLIFLVSAVFTTNLFRIISVWMITNSNPSKLVADHMRVQVDQRDADHQGQGQDEPFDFDPVTMKGYRYLIWPTPRCHLILTIEAIKLVDGPITIKEIWDMTFDDSLLNTTQVGPSQLKNVCLSIALSNLLRRRFFGMDCAEAGLPETRKFALEGLFAEEDQANNYSRGFHVIEVELGFLYDLFFTKYATLFQTEFHFLFYLLLKLIITCCCGLLLLRYSPTIKIFDPIIEVGTRRVDVTITVLIMAAILLFEALQVILYLTSDWATVSLAWRYTKGLQSNLIVSILNFLILSSKKMFAKINSFGYWQNKMGQSSLIECCFRAKPFYMNPMFGIFTLPVFYMTMPSFHSLVFSKKTFQEVPSLVRKEIVSCLRKYSNGGPLTNGETALHLHGEFSWTVNLGNHSQTVVMLLWHIATEYCSMAASHDQEADIESGPQPDVKMKIENYKQVAITLSRYCAYLISFVPELLPGNSTDILYVFNDVLLEGRCALRQGKPSRNELLKVITDSESGGGDGGGGDDDDHNNNNTTTTTTNNNTNTNTTTNNNNISEDSIFVKGLKLGRALEEKDALYRWELMAEFWVETIVYIAPSDNAAAHMGRLAQGGEFLTHVWAILTHAGILKRD</sequence>
<accession>A0A0Q3E633</accession>
<reference evidence="5" key="3">
    <citation type="submission" date="2018-08" db="UniProtKB">
        <authorList>
            <consortium name="EnsemblPlants"/>
        </authorList>
    </citation>
    <scope>IDENTIFICATION</scope>
    <source>
        <strain evidence="5">cv. Bd21</strain>
    </source>
</reference>
<gene>
    <name evidence="4" type="ORF">BRADI_5g02176v3</name>
</gene>
<dbReference type="OrthoDB" id="674894at2759"/>